<evidence type="ECO:0000313" key="2">
    <source>
        <dbReference type="Proteomes" id="UP000494172"/>
    </source>
</evidence>
<reference evidence="1 2" key="1">
    <citation type="submission" date="2019-09" db="EMBL/GenBank/DDBJ databases">
        <authorList>
            <person name="Depoorter E."/>
        </authorList>
    </citation>
    <scope>NUCLEOTIDE SEQUENCE [LARGE SCALE GENOMIC DNA]</scope>
    <source>
        <strain evidence="1">LMG 24066</strain>
    </source>
</reference>
<sequence length="64" mass="6025">MLPVVGGGIALAGIGAGCATGVRWGAVGFSQPDGATGSASGCCGVLLRGFGRACGSGFHSVGRE</sequence>
<dbReference type="Proteomes" id="UP000494172">
    <property type="component" value="Unassembled WGS sequence"/>
</dbReference>
<name>A0A9Q9UT40_9BURK</name>
<accession>A0A9Q9UT40</accession>
<evidence type="ECO:0000313" key="1">
    <source>
        <dbReference type="EMBL" id="VWC11262.1"/>
    </source>
</evidence>
<organism evidence="1 2">
    <name type="scientific">Burkholderia arboris</name>
    <dbReference type="NCBI Taxonomy" id="488730"/>
    <lineage>
        <taxon>Bacteria</taxon>
        <taxon>Pseudomonadati</taxon>
        <taxon>Pseudomonadota</taxon>
        <taxon>Betaproteobacteria</taxon>
        <taxon>Burkholderiales</taxon>
        <taxon>Burkholderiaceae</taxon>
        <taxon>Burkholderia</taxon>
        <taxon>Burkholderia cepacia complex</taxon>
    </lineage>
</organism>
<dbReference type="EMBL" id="CABVPX010000026">
    <property type="protein sequence ID" value="VWC11262.1"/>
    <property type="molecule type" value="Genomic_DNA"/>
</dbReference>
<protein>
    <submittedName>
        <fullName evidence="1">Uncharacterized protein</fullName>
    </submittedName>
</protein>
<comment type="caution">
    <text evidence="1">The sequence shown here is derived from an EMBL/GenBank/DDBJ whole genome shotgun (WGS) entry which is preliminary data.</text>
</comment>
<gene>
    <name evidence="1" type="ORF">BAR24066_05314</name>
</gene>
<proteinExistence type="predicted"/>
<dbReference type="AlphaFoldDB" id="A0A9Q9UT40"/>